<feature type="transmembrane region" description="Helical" evidence="2">
    <location>
        <begin position="176"/>
        <end position="195"/>
    </location>
</feature>
<keyword evidence="3" id="KW-1185">Reference proteome</keyword>
<proteinExistence type="inferred from homology"/>
<evidence type="ECO:0000313" key="4">
    <source>
        <dbReference type="WBParaSite" id="Hba_12134"/>
    </source>
</evidence>
<dbReference type="InterPro" id="IPR043154">
    <property type="entry name" value="Sec-1-like_dom1"/>
</dbReference>
<dbReference type="SUPFAM" id="SSF56815">
    <property type="entry name" value="Sec1/munc18-like (SM) proteins"/>
    <property type="match status" value="1"/>
</dbReference>
<name>A0A1I7X3U1_HETBA</name>
<dbReference type="Gene3D" id="3.40.50.2060">
    <property type="match status" value="1"/>
</dbReference>
<comment type="similarity">
    <text evidence="1">Belongs to the STXBP/unc-18/SEC1 family.</text>
</comment>
<evidence type="ECO:0000313" key="3">
    <source>
        <dbReference type="Proteomes" id="UP000095283"/>
    </source>
</evidence>
<dbReference type="InterPro" id="IPR036045">
    <property type="entry name" value="Sec1-like_sf"/>
</dbReference>
<dbReference type="GO" id="GO:0016192">
    <property type="term" value="P:vesicle-mediated transport"/>
    <property type="evidence" value="ECO:0007669"/>
    <property type="project" value="InterPro"/>
</dbReference>
<dbReference type="InterPro" id="IPR001619">
    <property type="entry name" value="Sec1-like"/>
</dbReference>
<dbReference type="Pfam" id="PF00995">
    <property type="entry name" value="Sec1"/>
    <property type="match status" value="1"/>
</dbReference>
<protein>
    <submittedName>
        <fullName evidence="4">Uncharacterized protein</fullName>
    </submittedName>
</protein>
<keyword evidence="2" id="KW-0472">Membrane</keyword>
<dbReference type="WBParaSite" id="Hba_12134">
    <property type="protein sequence ID" value="Hba_12134"/>
    <property type="gene ID" value="Hba_12134"/>
</dbReference>
<keyword evidence="2" id="KW-0812">Transmembrane</keyword>
<feature type="transmembrane region" description="Helical" evidence="2">
    <location>
        <begin position="131"/>
        <end position="156"/>
    </location>
</feature>
<evidence type="ECO:0000256" key="1">
    <source>
        <dbReference type="ARBA" id="ARBA00009884"/>
    </source>
</evidence>
<reference evidence="4" key="1">
    <citation type="submission" date="2016-11" db="UniProtKB">
        <authorList>
            <consortium name="WormBaseParasite"/>
        </authorList>
    </citation>
    <scope>IDENTIFICATION</scope>
</reference>
<dbReference type="Proteomes" id="UP000095283">
    <property type="component" value="Unplaced"/>
</dbReference>
<keyword evidence="2" id="KW-1133">Transmembrane helix</keyword>
<organism evidence="3 4">
    <name type="scientific">Heterorhabditis bacteriophora</name>
    <name type="common">Entomopathogenic nematode worm</name>
    <dbReference type="NCBI Taxonomy" id="37862"/>
    <lineage>
        <taxon>Eukaryota</taxon>
        <taxon>Metazoa</taxon>
        <taxon>Ecdysozoa</taxon>
        <taxon>Nematoda</taxon>
        <taxon>Chromadorea</taxon>
        <taxon>Rhabditida</taxon>
        <taxon>Rhabditina</taxon>
        <taxon>Rhabditomorpha</taxon>
        <taxon>Strongyloidea</taxon>
        <taxon>Heterorhabditidae</taxon>
        <taxon>Heterorhabditis</taxon>
    </lineage>
</organism>
<sequence>MHNIMEEGITIVEDLAKRREPLPSLDAIYLIAPTQESACPDQLFSTLSRSAAARYIKTLKEINIAFTPYESQMFLFSYRADFERNVELGHLVEQKLDAYKADDPTMGEGAEKARSQLIIIGKKYKLLLENITLIVFLILIIMVSYQVLIYFANYIYLNVSILFMPLNNIYCLNTRLYFSFLFFFYTISKNTYYNVLLTHTLYRIRNTSLLIYVRSRPVPSEDV</sequence>
<dbReference type="AlphaFoldDB" id="A0A1I7X3U1"/>
<accession>A0A1I7X3U1</accession>
<evidence type="ECO:0000256" key="2">
    <source>
        <dbReference type="SAM" id="Phobius"/>
    </source>
</evidence>